<dbReference type="SUPFAM" id="SSF55729">
    <property type="entry name" value="Acyl-CoA N-acyltransferases (Nat)"/>
    <property type="match status" value="1"/>
</dbReference>
<dbReference type="InterPro" id="IPR050832">
    <property type="entry name" value="Bact_Acetyltransf"/>
</dbReference>
<dbReference type="Pfam" id="PF00583">
    <property type="entry name" value="Acetyltransf_1"/>
    <property type="match status" value="1"/>
</dbReference>
<reference evidence="5" key="1">
    <citation type="submission" date="2023-07" db="EMBL/GenBank/DDBJ databases">
        <title>Genome mining of underrepresented organisms for secondary metabolites.</title>
        <authorList>
            <person name="D'Agostino P.M."/>
        </authorList>
    </citation>
    <scope>NUCLEOTIDE SEQUENCE [LARGE SCALE GENOMIC DNA]</scope>
    <source>
        <strain evidence="5">WS4403</strain>
    </source>
</reference>
<dbReference type="InterPro" id="IPR000182">
    <property type="entry name" value="GNAT_dom"/>
</dbReference>
<evidence type="ECO:0000256" key="1">
    <source>
        <dbReference type="ARBA" id="ARBA00022679"/>
    </source>
</evidence>
<dbReference type="CDD" id="cd04301">
    <property type="entry name" value="NAT_SF"/>
    <property type="match status" value="1"/>
</dbReference>
<evidence type="ECO:0000256" key="2">
    <source>
        <dbReference type="ARBA" id="ARBA00023315"/>
    </source>
</evidence>
<dbReference type="RefSeq" id="WP_017800849.1">
    <property type="nucleotide sequence ID" value="NZ_JAGGMQ010000001.1"/>
</dbReference>
<keyword evidence="5" id="KW-1185">Reference proteome</keyword>
<dbReference type="EMBL" id="JAGGMQ010000001">
    <property type="protein sequence ID" value="MBP2170064.1"/>
    <property type="molecule type" value="Genomic_DNA"/>
</dbReference>
<keyword evidence="1 4" id="KW-0808">Transferase</keyword>
<name>A0ABS4PBP7_9GAMM</name>
<dbReference type="PRINTS" id="PR01754">
    <property type="entry name" value="SACTRNSFRASE"/>
</dbReference>
<organism evidence="4 5">
    <name type="scientific">Winslowiella toletana</name>
    <dbReference type="NCBI Taxonomy" id="92490"/>
    <lineage>
        <taxon>Bacteria</taxon>
        <taxon>Pseudomonadati</taxon>
        <taxon>Pseudomonadota</taxon>
        <taxon>Gammaproteobacteria</taxon>
        <taxon>Enterobacterales</taxon>
        <taxon>Erwiniaceae</taxon>
        <taxon>Winslowiella</taxon>
    </lineage>
</organism>
<evidence type="ECO:0000313" key="5">
    <source>
        <dbReference type="Proteomes" id="UP001195624"/>
    </source>
</evidence>
<sequence>MPDTDAAITVLPASMEMLTPLGELDYGFRVTREFIAVFDRPVSQNLKRVEAYEKHYFNDPQQFSAYVDSVDSALFIVQRQQQLAGYLAVSRNWNGLALVEDIAVDRHARQLGCGRALMDAAVQWAREKNLSGLVLETQSNNVPACLFYEQYGFELAGIDRALYRALNPQRSETALFWYLWLNL</sequence>
<accession>A0ABS4PBP7</accession>
<evidence type="ECO:0000259" key="3">
    <source>
        <dbReference type="PROSITE" id="PS51186"/>
    </source>
</evidence>
<comment type="caution">
    <text evidence="4">The sequence shown here is derived from an EMBL/GenBank/DDBJ whole genome shotgun (WGS) entry which is preliminary data.</text>
</comment>
<proteinExistence type="predicted"/>
<dbReference type="Gene3D" id="3.40.630.30">
    <property type="match status" value="1"/>
</dbReference>
<dbReference type="PROSITE" id="PS51186">
    <property type="entry name" value="GNAT"/>
    <property type="match status" value="1"/>
</dbReference>
<feature type="domain" description="N-acetyltransferase" evidence="3">
    <location>
        <begin position="37"/>
        <end position="182"/>
    </location>
</feature>
<dbReference type="PANTHER" id="PTHR43877:SF2">
    <property type="entry name" value="AMINOALKYLPHOSPHONATE N-ACETYLTRANSFERASE-RELATED"/>
    <property type="match status" value="1"/>
</dbReference>
<gene>
    <name evidence="4" type="ORF">J2125_003256</name>
</gene>
<dbReference type="InterPro" id="IPR016181">
    <property type="entry name" value="Acyl_CoA_acyltransferase"/>
</dbReference>
<dbReference type="Proteomes" id="UP001195624">
    <property type="component" value="Unassembled WGS sequence"/>
</dbReference>
<dbReference type="PANTHER" id="PTHR43877">
    <property type="entry name" value="AMINOALKYLPHOSPHONATE N-ACETYLTRANSFERASE-RELATED-RELATED"/>
    <property type="match status" value="1"/>
</dbReference>
<evidence type="ECO:0000313" key="4">
    <source>
        <dbReference type="EMBL" id="MBP2170064.1"/>
    </source>
</evidence>
<protein>
    <submittedName>
        <fullName evidence="4">Streptothricin acetyltransferase</fullName>
        <ecNumber evidence="4">2.3.-.-</ecNumber>
    </submittedName>
</protein>
<dbReference type="InterPro" id="IPR008125">
    <property type="entry name" value="Streptothricin_AcTrfase"/>
</dbReference>
<dbReference type="GO" id="GO:0016746">
    <property type="term" value="F:acyltransferase activity"/>
    <property type="evidence" value="ECO:0007669"/>
    <property type="project" value="UniProtKB-KW"/>
</dbReference>
<keyword evidence="2 4" id="KW-0012">Acyltransferase</keyword>
<dbReference type="EC" id="2.3.-.-" evidence="4"/>